<evidence type="ECO:0000259" key="1">
    <source>
        <dbReference type="Pfam" id="PF07686"/>
    </source>
</evidence>
<gene>
    <name evidence="2" type="ORF">M9458_052650</name>
</gene>
<dbReference type="AlphaFoldDB" id="A0ABD0MU13"/>
<dbReference type="InterPro" id="IPR013783">
    <property type="entry name" value="Ig-like_fold"/>
</dbReference>
<dbReference type="InterPro" id="IPR013106">
    <property type="entry name" value="Ig_V-set"/>
</dbReference>
<proteinExistence type="predicted"/>
<reference evidence="2 3" key="1">
    <citation type="submission" date="2024-05" db="EMBL/GenBank/DDBJ databases">
        <title>Genome sequencing and assembly of Indian major carp, Cirrhinus mrigala (Hamilton, 1822).</title>
        <authorList>
            <person name="Mohindra V."/>
            <person name="Chowdhury L.M."/>
            <person name="Lal K."/>
            <person name="Jena J.K."/>
        </authorList>
    </citation>
    <scope>NUCLEOTIDE SEQUENCE [LARGE SCALE GENOMIC DNA]</scope>
    <source>
        <strain evidence="2">CM1030</strain>
        <tissue evidence="2">Blood</tissue>
    </source>
</reference>
<organism evidence="2 3">
    <name type="scientific">Cirrhinus mrigala</name>
    <name type="common">Mrigala</name>
    <dbReference type="NCBI Taxonomy" id="683832"/>
    <lineage>
        <taxon>Eukaryota</taxon>
        <taxon>Metazoa</taxon>
        <taxon>Chordata</taxon>
        <taxon>Craniata</taxon>
        <taxon>Vertebrata</taxon>
        <taxon>Euteleostomi</taxon>
        <taxon>Actinopterygii</taxon>
        <taxon>Neopterygii</taxon>
        <taxon>Teleostei</taxon>
        <taxon>Ostariophysi</taxon>
        <taxon>Cypriniformes</taxon>
        <taxon>Cyprinidae</taxon>
        <taxon>Labeoninae</taxon>
        <taxon>Labeonini</taxon>
        <taxon>Cirrhinus</taxon>
    </lineage>
</organism>
<evidence type="ECO:0000313" key="3">
    <source>
        <dbReference type="Proteomes" id="UP001529510"/>
    </source>
</evidence>
<sequence length="95" mass="10456">MANKAVGLNVIFTPNNKPSATIFSRWSFGETLIIKEAPDGSELNPDYEGRVSFNNKTLALELRDLRLDDSGMYILTVVTSTAKELMGKTSLQVFG</sequence>
<dbReference type="InterPro" id="IPR036179">
    <property type="entry name" value="Ig-like_dom_sf"/>
</dbReference>
<feature type="domain" description="Immunoglobulin V-set" evidence="1">
    <location>
        <begin position="6"/>
        <end position="93"/>
    </location>
</feature>
<comment type="caution">
    <text evidence="2">The sequence shown here is derived from an EMBL/GenBank/DDBJ whole genome shotgun (WGS) entry which is preliminary data.</text>
</comment>
<keyword evidence="3" id="KW-1185">Reference proteome</keyword>
<dbReference type="SUPFAM" id="SSF48726">
    <property type="entry name" value="Immunoglobulin"/>
    <property type="match status" value="1"/>
</dbReference>
<dbReference type="Pfam" id="PF07686">
    <property type="entry name" value="V-set"/>
    <property type="match status" value="1"/>
</dbReference>
<evidence type="ECO:0000313" key="2">
    <source>
        <dbReference type="EMBL" id="KAL0152046.1"/>
    </source>
</evidence>
<accession>A0ABD0MU13</accession>
<dbReference type="EMBL" id="JAMKFB020000198">
    <property type="protein sequence ID" value="KAL0152046.1"/>
    <property type="molecule type" value="Genomic_DNA"/>
</dbReference>
<dbReference type="Proteomes" id="UP001529510">
    <property type="component" value="Unassembled WGS sequence"/>
</dbReference>
<protein>
    <recommendedName>
        <fullName evidence="1">Immunoglobulin V-set domain-containing protein</fullName>
    </recommendedName>
</protein>
<name>A0ABD0MU13_CIRMR</name>
<dbReference type="Gene3D" id="2.60.40.10">
    <property type="entry name" value="Immunoglobulins"/>
    <property type="match status" value="1"/>
</dbReference>